<evidence type="ECO:0000313" key="1">
    <source>
        <dbReference type="EMBL" id="KAL2497750.1"/>
    </source>
</evidence>
<evidence type="ECO:0000313" key="2">
    <source>
        <dbReference type="Proteomes" id="UP001604336"/>
    </source>
</evidence>
<proteinExistence type="predicted"/>
<dbReference type="EMBL" id="JBFOLK010000007">
    <property type="protein sequence ID" value="KAL2497750.1"/>
    <property type="molecule type" value="Genomic_DNA"/>
</dbReference>
<sequence length="166" mass="17623">MTRNIDMRMAMATNLNETTLIEESDGNLAGANPRAPMETSNWSSLVGELTEGLAVVIRLVEFAAALGVKPRSAADVVLFFGVEPIWVGVKTIRMVVRVTEGGPSSLESGSGKGGIGSWPIGAGLKESLMGVFFRINSQFLHNLLLQWVSAGVFTGGRWLEAVGGNC</sequence>
<dbReference type="AlphaFoldDB" id="A0ABD1SAP8"/>
<reference evidence="2" key="1">
    <citation type="submission" date="2024-07" db="EMBL/GenBank/DDBJ databases">
        <title>Two chromosome-level genome assemblies of Korean endemic species Abeliophyllum distichum and Forsythia ovata (Oleaceae).</title>
        <authorList>
            <person name="Jang H."/>
        </authorList>
    </citation>
    <scope>NUCLEOTIDE SEQUENCE [LARGE SCALE GENOMIC DNA]</scope>
</reference>
<protein>
    <submittedName>
        <fullName evidence="1">Uncharacterized protein</fullName>
    </submittedName>
</protein>
<name>A0ABD1SAP8_9LAMI</name>
<dbReference type="Proteomes" id="UP001604336">
    <property type="component" value="Unassembled WGS sequence"/>
</dbReference>
<comment type="caution">
    <text evidence="1">The sequence shown here is derived from an EMBL/GenBank/DDBJ whole genome shotgun (WGS) entry which is preliminary data.</text>
</comment>
<gene>
    <name evidence="1" type="ORF">Adt_23300</name>
</gene>
<organism evidence="1 2">
    <name type="scientific">Abeliophyllum distichum</name>
    <dbReference type="NCBI Taxonomy" id="126358"/>
    <lineage>
        <taxon>Eukaryota</taxon>
        <taxon>Viridiplantae</taxon>
        <taxon>Streptophyta</taxon>
        <taxon>Embryophyta</taxon>
        <taxon>Tracheophyta</taxon>
        <taxon>Spermatophyta</taxon>
        <taxon>Magnoliopsida</taxon>
        <taxon>eudicotyledons</taxon>
        <taxon>Gunneridae</taxon>
        <taxon>Pentapetalae</taxon>
        <taxon>asterids</taxon>
        <taxon>lamiids</taxon>
        <taxon>Lamiales</taxon>
        <taxon>Oleaceae</taxon>
        <taxon>Forsythieae</taxon>
        <taxon>Abeliophyllum</taxon>
    </lineage>
</organism>
<accession>A0ABD1SAP8</accession>
<keyword evidence="2" id="KW-1185">Reference proteome</keyword>